<dbReference type="SUPFAM" id="SSF46785">
    <property type="entry name" value="Winged helix' DNA-binding domain"/>
    <property type="match status" value="1"/>
</dbReference>
<dbReference type="PROSITE" id="PS51063">
    <property type="entry name" value="HTH_CRP_2"/>
    <property type="match status" value="1"/>
</dbReference>
<reference evidence="15 16" key="1">
    <citation type="submission" date="2019-06" db="EMBL/GenBank/DDBJ databases">
        <title>Thermomonas aquatica sp. nov., isolated from an industrial wastewater treatment plant.</title>
        <authorList>
            <person name="Jeon J.H."/>
            <person name="Park D.-S."/>
        </authorList>
    </citation>
    <scope>NUCLEOTIDE SEQUENCE [LARGE SCALE GENOMIC DNA]</scope>
    <source>
        <strain evidence="15 16">SY21</strain>
    </source>
</reference>
<evidence type="ECO:0000256" key="11">
    <source>
        <dbReference type="ARBA" id="ARBA00023163"/>
    </source>
</evidence>
<keyword evidence="11" id="KW-0804">Transcription</keyword>
<dbReference type="InterPro" id="IPR014710">
    <property type="entry name" value="RmlC-like_jellyroll"/>
</dbReference>
<dbReference type="GO" id="GO:0003677">
    <property type="term" value="F:DNA binding"/>
    <property type="evidence" value="ECO:0007669"/>
    <property type="project" value="UniProtKB-KW"/>
</dbReference>
<accession>A0A5B7ZPH2</accession>
<keyword evidence="8" id="KW-0843">Virulence</keyword>
<evidence type="ECO:0000313" key="15">
    <source>
        <dbReference type="EMBL" id="QDA57104.1"/>
    </source>
</evidence>
<evidence type="ECO:0000256" key="3">
    <source>
        <dbReference type="ARBA" id="ARBA00020769"/>
    </source>
</evidence>
<dbReference type="SMART" id="SM00419">
    <property type="entry name" value="HTH_CRP"/>
    <property type="match status" value="1"/>
</dbReference>
<evidence type="ECO:0000256" key="12">
    <source>
        <dbReference type="ARBA" id="ARBA00031697"/>
    </source>
</evidence>
<evidence type="ECO:0000256" key="8">
    <source>
        <dbReference type="ARBA" id="ARBA00023026"/>
    </source>
</evidence>
<proteinExistence type="predicted"/>
<dbReference type="RefSeq" id="WP_139716156.1">
    <property type="nucleotide sequence ID" value="NZ_CP040871.1"/>
</dbReference>
<dbReference type="PANTHER" id="PTHR24567:SF75">
    <property type="entry name" value="FUMARATE AND NITRATE REDUCTION REGULATORY PROTEIN"/>
    <property type="match status" value="1"/>
</dbReference>
<evidence type="ECO:0000256" key="6">
    <source>
        <dbReference type="ARBA" id="ARBA00022636"/>
    </source>
</evidence>
<dbReference type="InterPro" id="IPR012318">
    <property type="entry name" value="HTH_CRP"/>
</dbReference>
<feature type="domain" description="HTH crp-type" evidence="14">
    <location>
        <begin position="169"/>
        <end position="242"/>
    </location>
</feature>
<dbReference type="Gene3D" id="2.60.120.10">
    <property type="entry name" value="Jelly Rolls"/>
    <property type="match status" value="1"/>
</dbReference>
<organism evidence="15 16">
    <name type="scientific">Thermomonas aquatica</name>
    <dbReference type="NCBI Taxonomy" id="2202149"/>
    <lineage>
        <taxon>Bacteria</taxon>
        <taxon>Pseudomonadati</taxon>
        <taxon>Pseudomonadota</taxon>
        <taxon>Gammaproteobacteria</taxon>
        <taxon>Lysobacterales</taxon>
        <taxon>Lysobacteraceae</taxon>
        <taxon>Thermomonas</taxon>
    </lineage>
</organism>
<dbReference type="EMBL" id="CP040871">
    <property type="protein sequence ID" value="QDA57104.1"/>
    <property type="molecule type" value="Genomic_DNA"/>
</dbReference>
<dbReference type="AlphaFoldDB" id="A0A5B7ZPH2"/>
<dbReference type="InterPro" id="IPR036388">
    <property type="entry name" value="WH-like_DNA-bd_sf"/>
</dbReference>
<dbReference type="InterPro" id="IPR036390">
    <property type="entry name" value="WH_DNA-bd_sf"/>
</dbReference>
<keyword evidence="16" id="KW-1185">Reference proteome</keyword>
<evidence type="ECO:0000256" key="7">
    <source>
        <dbReference type="ARBA" id="ARBA00023015"/>
    </source>
</evidence>
<dbReference type="GO" id="GO:0003824">
    <property type="term" value="F:catalytic activity"/>
    <property type="evidence" value="ECO:0007669"/>
    <property type="project" value="UniProtKB-KW"/>
</dbReference>
<evidence type="ECO:0000256" key="1">
    <source>
        <dbReference type="ARBA" id="ARBA00004496"/>
    </source>
</evidence>
<protein>
    <recommendedName>
        <fullName evidence="3">CRP-like protein Clp</fullName>
    </recommendedName>
    <alternativeName>
        <fullName evidence="12">Catabolite activation-like protein</fullName>
    </alternativeName>
</protein>
<dbReference type="Gene3D" id="1.10.10.10">
    <property type="entry name" value="Winged helix-like DNA-binding domain superfamily/Winged helix DNA-binding domain"/>
    <property type="match status" value="1"/>
</dbReference>
<evidence type="ECO:0000256" key="9">
    <source>
        <dbReference type="ARBA" id="ARBA00023125"/>
    </source>
</evidence>
<evidence type="ECO:0000256" key="10">
    <source>
        <dbReference type="ARBA" id="ARBA00023159"/>
    </source>
</evidence>
<dbReference type="PANTHER" id="PTHR24567">
    <property type="entry name" value="CRP FAMILY TRANSCRIPTIONAL REGULATORY PROTEIN"/>
    <property type="match status" value="1"/>
</dbReference>
<dbReference type="GO" id="GO:0003700">
    <property type="term" value="F:DNA-binding transcription factor activity"/>
    <property type="evidence" value="ECO:0007669"/>
    <property type="project" value="TreeGrafter"/>
</dbReference>
<dbReference type="SUPFAM" id="SSF51206">
    <property type="entry name" value="cAMP-binding domain-like"/>
    <property type="match status" value="1"/>
</dbReference>
<dbReference type="GO" id="GO:0005829">
    <property type="term" value="C:cytosol"/>
    <property type="evidence" value="ECO:0007669"/>
    <property type="project" value="TreeGrafter"/>
</dbReference>
<dbReference type="FunFam" id="1.10.10.10:FF:000028">
    <property type="entry name" value="Fumarate/nitrate reduction transcriptional regulator Fnr"/>
    <property type="match status" value="1"/>
</dbReference>
<keyword evidence="9" id="KW-0238">DNA-binding</keyword>
<dbReference type="InterPro" id="IPR018490">
    <property type="entry name" value="cNMP-bd_dom_sf"/>
</dbReference>
<evidence type="ECO:0000313" key="16">
    <source>
        <dbReference type="Proteomes" id="UP000308149"/>
    </source>
</evidence>
<keyword evidence="4" id="KW-0678">Repressor</keyword>
<dbReference type="PROSITE" id="PS50042">
    <property type="entry name" value="CNMP_BINDING_3"/>
    <property type="match status" value="1"/>
</dbReference>
<name>A0A5B7ZPH2_9GAMM</name>
<gene>
    <name evidence="15" type="ORF">FHQ07_07120</name>
</gene>
<keyword evidence="6" id="KW-0973">c-di-GMP</keyword>
<evidence type="ECO:0000256" key="4">
    <source>
        <dbReference type="ARBA" id="ARBA00022491"/>
    </source>
</evidence>
<dbReference type="OrthoDB" id="7643467at2"/>
<dbReference type="Proteomes" id="UP000308149">
    <property type="component" value="Chromosome"/>
</dbReference>
<evidence type="ECO:0000259" key="13">
    <source>
        <dbReference type="PROSITE" id="PS50042"/>
    </source>
</evidence>
<evidence type="ECO:0000259" key="14">
    <source>
        <dbReference type="PROSITE" id="PS51063"/>
    </source>
</evidence>
<dbReference type="InterPro" id="IPR000595">
    <property type="entry name" value="cNMP-bd_dom"/>
</dbReference>
<comment type="subunit">
    <text evidence="2">Homodimer.</text>
</comment>
<dbReference type="SMART" id="SM00100">
    <property type="entry name" value="cNMP"/>
    <property type="match status" value="1"/>
</dbReference>
<evidence type="ECO:0000256" key="5">
    <source>
        <dbReference type="ARBA" id="ARBA00022533"/>
    </source>
</evidence>
<dbReference type="Pfam" id="PF13545">
    <property type="entry name" value="HTH_Crp_2"/>
    <property type="match status" value="1"/>
</dbReference>
<evidence type="ECO:0000256" key="2">
    <source>
        <dbReference type="ARBA" id="ARBA00011738"/>
    </source>
</evidence>
<dbReference type="InterPro" id="IPR050397">
    <property type="entry name" value="Env_Response_Regulators"/>
</dbReference>
<sequence length="254" mass="27584">MRPLEPIGPGGPSPNAASSDDGDDYTFCTTCAFSHACLSEGYAKQDLAALHVLVEHIGPFPPGRPIFKKGDAFNAIAAVRAGTVKTFILDDAGNEQVLGFHLPGEVIGLDAIHSSRFPCSAVALDTVTLCRLSFPKLSLLAARMPGLQQQLFRLLSQDIGKSNLLAGDSSSEQRLAAFLLLLSARYAARGFSPSRFLLTMSRTDIANHLRLAPETVSRIIRRFSSEGLIDIRQRDVQLLDRERLAAMARPILRD</sequence>
<dbReference type="KEGG" id="thes:FHQ07_07120"/>
<dbReference type="CDD" id="cd00038">
    <property type="entry name" value="CAP_ED"/>
    <property type="match status" value="1"/>
</dbReference>
<keyword evidence="7" id="KW-0805">Transcription regulation</keyword>
<dbReference type="Pfam" id="PF00027">
    <property type="entry name" value="cNMP_binding"/>
    <property type="match status" value="1"/>
</dbReference>
<comment type="subcellular location">
    <subcellularLocation>
        <location evidence="1">Cytoplasm</location>
    </subcellularLocation>
</comment>
<feature type="domain" description="Cyclic nucleotide-binding" evidence="13">
    <location>
        <begin position="60"/>
        <end position="121"/>
    </location>
</feature>
<dbReference type="PRINTS" id="PR00034">
    <property type="entry name" value="HTHCRP"/>
</dbReference>
<keyword evidence="10" id="KW-0010">Activator</keyword>
<keyword evidence="5" id="KW-0021">Allosteric enzyme</keyword>